<dbReference type="RefSeq" id="WP_207366358.1">
    <property type="nucleotide sequence ID" value="NZ_JAFMYV010000011.1"/>
</dbReference>
<accession>A0A939GKB1</accession>
<feature type="domain" description="O-antigen ligase-related" evidence="6">
    <location>
        <begin position="180"/>
        <end position="333"/>
    </location>
</feature>
<dbReference type="InterPro" id="IPR051533">
    <property type="entry name" value="WaaL-like"/>
</dbReference>
<evidence type="ECO:0000256" key="1">
    <source>
        <dbReference type="ARBA" id="ARBA00004141"/>
    </source>
</evidence>
<evidence type="ECO:0000256" key="4">
    <source>
        <dbReference type="ARBA" id="ARBA00023136"/>
    </source>
</evidence>
<keyword evidence="4 5" id="KW-0472">Membrane</keyword>
<dbReference type="EMBL" id="JAFMYV010000011">
    <property type="protein sequence ID" value="MBO0938819.1"/>
    <property type="molecule type" value="Genomic_DNA"/>
</dbReference>
<sequence>MYSFRNLLKQVHLYLFLFALCEIAYGGMTQQTIMPQVRKVVLVLGIVYSAFYFGRMPFYMRVMLASTAVLLLYLVGESLDRYGVWFESVNFTSQILYPVIAGGAFVACVWMGNVRMNVIIGIIIALFCFNQLVLGRITEHHFNSEERSMTAAEAYYLVLPLIYSLNVYLLQGRVRFLYYALALGIGILASFHRTVWVTSLAAVVMNWFFIRTYIQIKASNILTQLAPVLMCAILFICCLFYVKPELTDNLISSFSDIQNANNQGTGGWRSEQRDIYMSMVPEHPFLGWTYEGYDKGEVMATAENEEWRAAKGTFIHSGYIYFLYNFGLVGLLLQYGFILITLIQLHRIFDRQDAGQWALLIFICSSFVYAWSYQLPDFFWGFAGIAIYLIYQANLMARWRQHPLNMENVQQPELEAEIA</sequence>
<evidence type="ECO:0000256" key="2">
    <source>
        <dbReference type="ARBA" id="ARBA00022692"/>
    </source>
</evidence>
<evidence type="ECO:0000256" key="5">
    <source>
        <dbReference type="SAM" id="Phobius"/>
    </source>
</evidence>
<feature type="transmembrane region" description="Helical" evidence="5">
    <location>
        <begin position="118"/>
        <end position="134"/>
    </location>
</feature>
<protein>
    <submittedName>
        <fullName evidence="7">O-antigen ligase family protein</fullName>
    </submittedName>
</protein>
<feature type="transmembrane region" description="Helical" evidence="5">
    <location>
        <begin position="154"/>
        <end position="170"/>
    </location>
</feature>
<feature type="transmembrane region" description="Helical" evidence="5">
    <location>
        <begin position="354"/>
        <end position="372"/>
    </location>
</feature>
<dbReference type="Proteomes" id="UP000664034">
    <property type="component" value="Unassembled WGS sequence"/>
</dbReference>
<keyword evidence="8" id="KW-1185">Reference proteome</keyword>
<keyword evidence="3 5" id="KW-1133">Transmembrane helix</keyword>
<feature type="transmembrane region" description="Helical" evidence="5">
    <location>
        <begin position="95"/>
        <end position="112"/>
    </location>
</feature>
<feature type="transmembrane region" description="Helical" evidence="5">
    <location>
        <begin position="176"/>
        <end position="209"/>
    </location>
</feature>
<dbReference type="Pfam" id="PF04932">
    <property type="entry name" value="Wzy_C"/>
    <property type="match status" value="1"/>
</dbReference>
<dbReference type="AlphaFoldDB" id="A0A939GKB1"/>
<keyword evidence="2 5" id="KW-0812">Transmembrane</keyword>
<feature type="transmembrane region" description="Helical" evidence="5">
    <location>
        <begin position="221"/>
        <end position="242"/>
    </location>
</feature>
<dbReference type="InterPro" id="IPR007016">
    <property type="entry name" value="O-antigen_ligase-rel_domated"/>
</dbReference>
<feature type="transmembrane region" description="Helical" evidence="5">
    <location>
        <begin position="12"/>
        <end position="29"/>
    </location>
</feature>
<feature type="transmembrane region" description="Helical" evidence="5">
    <location>
        <begin position="36"/>
        <end position="52"/>
    </location>
</feature>
<comment type="subcellular location">
    <subcellularLocation>
        <location evidence="1">Membrane</location>
        <topology evidence="1">Multi-pass membrane protein</topology>
    </subcellularLocation>
</comment>
<comment type="caution">
    <text evidence="7">The sequence shown here is derived from an EMBL/GenBank/DDBJ whole genome shotgun (WGS) entry which is preliminary data.</text>
</comment>
<dbReference type="GO" id="GO:0016020">
    <property type="term" value="C:membrane"/>
    <property type="evidence" value="ECO:0007669"/>
    <property type="project" value="UniProtKB-SubCell"/>
</dbReference>
<evidence type="ECO:0000313" key="8">
    <source>
        <dbReference type="Proteomes" id="UP000664034"/>
    </source>
</evidence>
<evidence type="ECO:0000313" key="7">
    <source>
        <dbReference type="EMBL" id="MBO0938819.1"/>
    </source>
</evidence>
<reference evidence="7" key="1">
    <citation type="submission" date="2021-03" db="EMBL/GenBank/DDBJ databases">
        <title>Fibrella sp. HMF5335 genome sequencing and assembly.</title>
        <authorList>
            <person name="Kang H."/>
            <person name="Kim H."/>
            <person name="Bae S."/>
            <person name="Joh K."/>
        </authorList>
    </citation>
    <scope>NUCLEOTIDE SEQUENCE</scope>
    <source>
        <strain evidence="7">HMF5335</strain>
    </source>
</reference>
<dbReference type="GO" id="GO:0016874">
    <property type="term" value="F:ligase activity"/>
    <property type="evidence" value="ECO:0007669"/>
    <property type="project" value="UniProtKB-KW"/>
</dbReference>
<keyword evidence="7" id="KW-0436">Ligase</keyword>
<name>A0A939GKB1_9BACT</name>
<dbReference type="PANTHER" id="PTHR37422:SF23">
    <property type="entry name" value="TEICHURONIC ACID BIOSYNTHESIS PROTEIN TUAE"/>
    <property type="match status" value="1"/>
</dbReference>
<feature type="transmembrane region" description="Helical" evidence="5">
    <location>
        <begin position="378"/>
        <end position="397"/>
    </location>
</feature>
<evidence type="ECO:0000256" key="3">
    <source>
        <dbReference type="ARBA" id="ARBA00022989"/>
    </source>
</evidence>
<gene>
    <name evidence="7" type="ORF">J2I47_19865</name>
</gene>
<proteinExistence type="predicted"/>
<organism evidence="7 8">
    <name type="scientific">Fibrella rubiginis</name>
    <dbReference type="NCBI Taxonomy" id="2817060"/>
    <lineage>
        <taxon>Bacteria</taxon>
        <taxon>Pseudomonadati</taxon>
        <taxon>Bacteroidota</taxon>
        <taxon>Cytophagia</taxon>
        <taxon>Cytophagales</taxon>
        <taxon>Spirosomataceae</taxon>
        <taxon>Fibrella</taxon>
    </lineage>
</organism>
<dbReference type="PANTHER" id="PTHR37422">
    <property type="entry name" value="TEICHURONIC ACID BIOSYNTHESIS PROTEIN TUAE"/>
    <property type="match status" value="1"/>
</dbReference>
<feature type="transmembrane region" description="Helical" evidence="5">
    <location>
        <begin position="319"/>
        <end position="342"/>
    </location>
</feature>
<evidence type="ECO:0000259" key="6">
    <source>
        <dbReference type="Pfam" id="PF04932"/>
    </source>
</evidence>